<dbReference type="SUPFAM" id="SSF103473">
    <property type="entry name" value="MFS general substrate transporter"/>
    <property type="match status" value="1"/>
</dbReference>
<feature type="transmembrane region" description="Helical" evidence="6">
    <location>
        <begin position="355"/>
        <end position="374"/>
    </location>
</feature>
<dbReference type="InterPro" id="IPR050382">
    <property type="entry name" value="MFS_Na/Anion_cotransporter"/>
</dbReference>
<comment type="caution">
    <text evidence="8">The sequence shown here is derived from an EMBL/GenBank/DDBJ whole genome shotgun (WGS) entry which is preliminary data.</text>
</comment>
<dbReference type="PANTHER" id="PTHR11662">
    <property type="entry name" value="SOLUTE CARRIER FAMILY 17"/>
    <property type="match status" value="1"/>
</dbReference>
<name>A0A210PMJ2_MIZYE</name>
<feature type="compositionally biased region" description="Polar residues" evidence="5">
    <location>
        <begin position="505"/>
        <end position="518"/>
    </location>
</feature>
<feature type="transmembrane region" description="Helical" evidence="6">
    <location>
        <begin position="279"/>
        <end position="305"/>
    </location>
</feature>
<dbReference type="GO" id="GO:0006820">
    <property type="term" value="P:monoatomic anion transport"/>
    <property type="evidence" value="ECO:0007669"/>
    <property type="project" value="TreeGrafter"/>
</dbReference>
<dbReference type="InterPro" id="IPR011701">
    <property type="entry name" value="MFS"/>
</dbReference>
<evidence type="ECO:0000256" key="4">
    <source>
        <dbReference type="ARBA" id="ARBA00023136"/>
    </source>
</evidence>
<dbReference type="Proteomes" id="UP000242188">
    <property type="component" value="Unassembled WGS sequence"/>
</dbReference>
<accession>A0A210PMJ2</accession>
<feature type="transmembrane region" description="Helical" evidence="6">
    <location>
        <begin position="317"/>
        <end position="343"/>
    </location>
</feature>
<keyword evidence="2 6" id="KW-0812">Transmembrane</keyword>
<dbReference type="GO" id="GO:0016020">
    <property type="term" value="C:membrane"/>
    <property type="evidence" value="ECO:0007669"/>
    <property type="project" value="UniProtKB-SubCell"/>
</dbReference>
<dbReference type="Pfam" id="PF07690">
    <property type="entry name" value="MFS_1"/>
    <property type="match status" value="1"/>
</dbReference>
<feature type="transmembrane region" description="Helical" evidence="6">
    <location>
        <begin position="380"/>
        <end position="400"/>
    </location>
</feature>
<dbReference type="Gene3D" id="1.20.1250.20">
    <property type="entry name" value="MFS general substrate transporter like domains"/>
    <property type="match status" value="2"/>
</dbReference>
<keyword evidence="9" id="KW-1185">Reference proteome</keyword>
<gene>
    <name evidence="8" type="ORF">KP79_PYT21352</name>
</gene>
<proteinExistence type="predicted"/>
<dbReference type="PROSITE" id="PS50850">
    <property type="entry name" value="MFS"/>
    <property type="match status" value="1"/>
</dbReference>
<feature type="transmembrane region" description="Helical" evidence="6">
    <location>
        <begin position="122"/>
        <end position="141"/>
    </location>
</feature>
<evidence type="ECO:0000313" key="8">
    <source>
        <dbReference type="EMBL" id="OWF37693.1"/>
    </source>
</evidence>
<evidence type="ECO:0000259" key="7">
    <source>
        <dbReference type="PROSITE" id="PS50850"/>
    </source>
</evidence>
<feature type="region of interest" description="Disordered" evidence="5">
    <location>
        <begin position="489"/>
        <end position="518"/>
    </location>
</feature>
<feature type="transmembrane region" description="Helical" evidence="6">
    <location>
        <begin position="192"/>
        <end position="210"/>
    </location>
</feature>
<sequence length="518" mass="56528">MTSKEENQSLLHDEPTQKYGITLMEKLTSCRWHVGFVICLQMSCSMMLRMNMTMVVVCMNPGNMTTTVVQNGSNVTIRDEYLDNYVSWDNTMEGLLISGYYIGLSITSFAFGTLTGKVSVKALITGLTLLIVVTSVLTPVLTFTSPYAVLATRIAIGMAAGGVEPGATQLLSNWAPLPERAQMMVVVESANSIGGILNFLLSGLICSIPVLGGWPFIFYIFGGLNLLALVVWGFVAYDKPSMHPRITPKELEFIENHRIKTRADTKTHIPWLEMMTSSAFWGCVLGFITSGILFMIMAICLPLYIEQVLKFDATLNGVISAIVFVGRLAGAVFFGYLADFVYSKGRLSICNLRKLFQTTGLLGSVPLVIWISFLRESDKLLAIVLITLYWFILSAMNSGFRVNPADIAPRFAGLINGISINLTAVLSAIAPLIVAAVTPNGTAEEWQNVFYSVVGVSVVGAVVFVVLAKGDEQEWAKDPDLVTEEAIRESNKDKAVSKPHLNGLDSESTPLLNANTKL</sequence>
<dbReference type="GO" id="GO:0022857">
    <property type="term" value="F:transmembrane transporter activity"/>
    <property type="evidence" value="ECO:0007669"/>
    <property type="project" value="InterPro"/>
</dbReference>
<protein>
    <submittedName>
        <fullName evidence="8">Transporter C38C10.2</fullName>
    </submittedName>
</protein>
<feature type="transmembrane region" description="Helical" evidence="6">
    <location>
        <begin position="449"/>
        <end position="468"/>
    </location>
</feature>
<dbReference type="FunFam" id="1.20.1250.20:FF:000532">
    <property type="entry name" value="SLC (SoLute Carrier) homolog"/>
    <property type="match status" value="1"/>
</dbReference>
<dbReference type="PANTHER" id="PTHR11662:SF399">
    <property type="entry name" value="FI19708P1-RELATED"/>
    <property type="match status" value="1"/>
</dbReference>
<evidence type="ECO:0000256" key="1">
    <source>
        <dbReference type="ARBA" id="ARBA00004141"/>
    </source>
</evidence>
<keyword evidence="3 6" id="KW-1133">Transmembrane helix</keyword>
<evidence type="ECO:0000256" key="3">
    <source>
        <dbReference type="ARBA" id="ARBA00022989"/>
    </source>
</evidence>
<dbReference type="STRING" id="6573.A0A210PMJ2"/>
<evidence type="ECO:0000256" key="5">
    <source>
        <dbReference type="SAM" id="MobiDB-lite"/>
    </source>
</evidence>
<dbReference type="InterPro" id="IPR020846">
    <property type="entry name" value="MFS_dom"/>
</dbReference>
<feature type="domain" description="Major facilitator superfamily (MFS) profile" evidence="7">
    <location>
        <begin position="46"/>
        <end position="472"/>
    </location>
</feature>
<evidence type="ECO:0000256" key="6">
    <source>
        <dbReference type="SAM" id="Phobius"/>
    </source>
</evidence>
<feature type="transmembrane region" description="Helical" evidence="6">
    <location>
        <begin position="95"/>
        <end position="115"/>
    </location>
</feature>
<reference evidence="8 9" key="1">
    <citation type="journal article" date="2017" name="Nat. Ecol. Evol.">
        <title>Scallop genome provides insights into evolution of bilaterian karyotype and development.</title>
        <authorList>
            <person name="Wang S."/>
            <person name="Zhang J."/>
            <person name="Jiao W."/>
            <person name="Li J."/>
            <person name="Xun X."/>
            <person name="Sun Y."/>
            <person name="Guo X."/>
            <person name="Huan P."/>
            <person name="Dong B."/>
            <person name="Zhang L."/>
            <person name="Hu X."/>
            <person name="Sun X."/>
            <person name="Wang J."/>
            <person name="Zhao C."/>
            <person name="Wang Y."/>
            <person name="Wang D."/>
            <person name="Huang X."/>
            <person name="Wang R."/>
            <person name="Lv J."/>
            <person name="Li Y."/>
            <person name="Zhang Z."/>
            <person name="Liu B."/>
            <person name="Lu W."/>
            <person name="Hui Y."/>
            <person name="Liang J."/>
            <person name="Zhou Z."/>
            <person name="Hou R."/>
            <person name="Li X."/>
            <person name="Liu Y."/>
            <person name="Li H."/>
            <person name="Ning X."/>
            <person name="Lin Y."/>
            <person name="Zhao L."/>
            <person name="Xing Q."/>
            <person name="Dou J."/>
            <person name="Li Y."/>
            <person name="Mao J."/>
            <person name="Guo H."/>
            <person name="Dou H."/>
            <person name="Li T."/>
            <person name="Mu C."/>
            <person name="Jiang W."/>
            <person name="Fu Q."/>
            <person name="Fu X."/>
            <person name="Miao Y."/>
            <person name="Liu J."/>
            <person name="Yu Q."/>
            <person name="Li R."/>
            <person name="Liao H."/>
            <person name="Li X."/>
            <person name="Kong Y."/>
            <person name="Jiang Z."/>
            <person name="Chourrout D."/>
            <person name="Li R."/>
            <person name="Bao Z."/>
        </authorList>
    </citation>
    <scope>NUCLEOTIDE SEQUENCE [LARGE SCALE GENOMIC DNA]</scope>
    <source>
        <strain evidence="8 9">PY_sf001</strain>
    </source>
</reference>
<evidence type="ECO:0000256" key="2">
    <source>
        <dbReference type="ARBA" id="ARBA00022692"/>
    </source>
</evidence>
<dbReference type="EMBL" id="NEDP02005583">
    <property type="protein sequence ID" value="OWF37693.1"/>
    <property type="molecule type" value="Genomic_DNA"/>
</dbReference>
<dbReference type="InterPro" id="IPR036259">
    <property type="entry name" value="MFS_trans_sf"/>
</dbReference>
<feature type="transmembrane region" description="Helical" evidence="6">
    <location>
        <begin position="216"/>
        <end position="237"/>
    </location>
</feature>
<comment type="subcellular location">
    <subcellularLocation>
        <location evidence="1">Membrane</location>
        <topology evidence="1">Multi-pass membrane protein</topology>
    </subcellularLocation>
</comment>
<evidence type="ECO:0000313" key="9">
    <source>
        <dbReference type="Proteomes" id="UP000242188"/>
    </source>
</evidence>
<keyword evidence="4 6" id="KW-0472">Membrane</keyword>
<dbReference type="OrthoDB" id="2985014at2759"/>
<organism evidence="8 9">
    <name type="scientific">Mizuhopecten yessoensis</name>
    <name type="common">Japanese scallop</name>
    <name type="synonym">Patinopecten yessoensis</name>
    <dbReference type="NCBI Taxonomy" id="6573"/>
    <lineage>
        <taxon>Eukaryota</taxon>
        <taxon>Metazoa</taxon>
        <taxon>Spiralia</taxon>
        <taxon>Lophotrochozoa</taxon>
        <taxon>Mollusca</taxon>
        <taxon>Bivalvia</taxon>
        <taxon>Autobranchia</taxon>
        <taxon>Pteriomorphia</taxon>
        <taxon>Pectinida</taxon>
        <taxon>Pectinoidea</taxon>
        <taxon>Pectinidae</taxon>
        <taxon>Mizuhopecten</taxon>
    </lineage>
</organism>
<dbReference type="AlphaFoldDB" id="A0A210PMJ2"/>
<feature type="transmembrane region" description="Helical" evidence="6">
    <location>
        <begin position="412"/>
        <end position="437"/>
    </location>
</feature>